<dbReference type="InterPro" id="IPR011059">
    <property type="entry name" value="Metal-dep_hydrolase_composite"/>
</dbReference>
<evidence type="ECO:0000313" key="2">
    <source>
        <dbReference type="EMBL" id="AHH96452.1"/>
    </source>
</evidence>
<accession>W5W6B4</accession>
<proteinExistence type="predicted"/>
<dbReference type="AlphaFoldDB" id="W5W6B4"/>
<dbReference type="Pfam" id="PF07969">
    <property type="entry name" value="Amidohydro_3"/>
    <property type="match status" value="1"/>
</dbReference>
<dbReference type="PANTHER" id="PTHR22642:SF2">
    <property type="entry name" value="PROTEIN LONG AFTER FAR-RED 3"/>
    <property type="match status" value="1"/>
</dbReference>
<reference evidence="2 3" key="1">
    <citation type="journal article" date="2014" name="BMC Genomics">
        <title>Complete genome sequence of producer of the glycopeptide antibiotic Aculeximycin Kutzneria albida DSM 43870T, a representative of minor genus of Pseudonocardiaceae.</title>
        <authorList>
            <person name="Rebets Y."/>
            <person name="Tokovenko B."/>
            <person name="Lushchyk I."/>
            <person name="Ruckert C."/>
            <person name="Zaburannyi N."/>
            <person name="Bechthold A."/>
            <person name="Kalinowski J."/>
            <person name="Luzhetskyy A."/>
        </authorList>
    </citation>
    <scope>NUCLEOTIDE SEQUENCE [LARGE SCALE GENOMIC DNA]</scope>
    <source>
        <strain evidence="2">DSM 43870</strain>
    </source>
</reference>
<dbReference type="STRING" id="1449976.KALB_3084"/>
<dbReference type="GO" id="GO:0016810">
    <property type="term" value="F:hydrolase activity, acting on carbon-nitrogen (but not peptide) bonds"/>
    <property type="evidence" value="ECO:0007669"/>
    <property type="project" value="InterPro"/>
</dbReference>
<dbReference type="Gene3D" id="3.20.20.140">
    <property type="entry name" value="Metal-dependent hydrolases"/>
    <property type="match status" value="1"/>
</dbReference>
<protein>
    <submittedName>
        <fullName evidence="2">Amidohydrolase family protein</fullName>
    </submittedName>
</protein>
<gene>
    <name evidence="2" type="ORF">KALB_3084</name>
</gene>
<keyword evidence="3" id="KW-1185">Reference proteome</keyword>
<organism evidence="2 3">
    <name type="scientific">Kutzneria albida DSM 43870</name>
    <dbReference type="NCBI Taxonomy" id="1449976"/>
    <lineage>
        <taxon>Bacteria</taxon>
        <taxon>Bacillati</taxon>
        <taxon>Actinomycetota</taxon>
        <taxon>Actinomycetes</taxon>
        <taxon>Pseudonocardiales</taxon>
        <taxon>Pseudonocardiaceae</taxon>
        <taxon>Kutzneria</taxon>
    </lineage>
</organism>
<sequence>MIVFRNGSVWGTGSTALAVSGGRIVALGEQALALRATEVVDLAGGALLPAFGDAHAHPLFAGLESRGPRVTEQSTVDGIVAEVRRWALANPGADWVVGASYDPSLAANGEFDARWLDAAVPDRPVVLRSRDYHAVWCNTEALRRAGVDSRTPDPRLGWITRRADGSPLGTLLEWHACDLVLDLVPRTPLADLVAALEHAGRRYAQVGVTWAQDAWVEPELVAPYLEAVRRGVLGFRADLAQRADPDRWRAQRAEFAEQRELVRRHGGGLVTARTVKFFADGVIEGGTGALLEPYVDAPHSHGMAVWPPEELARAVTAFDADGFQVHVHAIGDAAVRSALDAVAAARAANPAWDRRPVIAHVQLVHPADLPRFAELGVIANFEAQWACRDATMTELTIPRLGEQRAARQYPMGTLHRLGTRLSLGSDWPVSPPDPLLGIGTAVARDWLPTERLDLTTALTAQTAGAAWQAGAEHEWGRLAVGHSADLVALDRDPTAVEACDLGTIRVTGTWLAGRRLPDASTLD</sequence>
<dbReference type="Gene3D" id="2.30.40.10">
    <property type="entry name" value="Urease, subunit C, domain 1"/>
    <property type="match status" value="1"/>
</dbReference>
<dbReference type="InterPro" id="IPR033932">
    <property type="entry name" value="YtcJ-like"/>
</dbReference>
<dbReference type="PANTHER" id="PTHR22642">
    <property type="entry name" value="IMIDAZOLONEPROPIONASE"/>
    <property type="match status" value="1"/>
</dbReference>
<dbReference type="InterPro" id="IPR032466">
    <property type="entry name" value="Metal_Hydrolase"/>
</dbReference>
<dbReference type="EMBL" id="CP007155">
    <property type="protein sequence ID" value="AHH96452.1"/>
    <property type="molecule type" value="Genomic_DNA"/>
</dbReference>
<dbReference type="RefSeq" id="WP_025356584.1">
    <property type="nucleotide sequence ID" value="NZ_CP007155.1"/>
</dbReference>
<dbReference type="SUPFAM" id="SSF51556">
    <property type="entry name" value="Metallo-dependent hydrolases"/>
    <property type="match status" value="1"/>
</dbReference>
<dbReference type="CDD" id="cd01300">
    <property type="entry name" value="YtcJ_like"/>
    <property type="match status" value="1"/>
</dbReference>
<dbReference type="SUPFAM" id="SSF51338">
    <property type="entry name" value="Composite domain of metallo-dependent hydrolases"/>
    <property type="match status" value="1"/>
</dbReference>
<dbReference type="InterPro" id="IPR013108">
    <property type="entry name" value="Amidohydro_3"/>
</dbReference>
<feature type="domain" description="Amidohydrolase 3" evidence="1">
    <location>
        <begin position="38"/>
        <end position="515"/>
    </location>
</feature>
<evidence type="ECO:0000313" key="3">
    <source>
        <dbReference type="Proteomes" id="UP000019225"/>
    </source>
</evidence>
<dbReference type="eggNOG" id="COG1574">
    <property type="taxonomic scope" value="Bacteria"/>
</dbReference>
<dbReference type="PATRIC" id="fig|1449976.3.peg.3098"/>
<dbReference type="OrthoDB" id="3173428at2"/>
<keyword evidence="2" id="KW-0378">Hydrolase</keyword>
<dbReference type="KEGG" id="kal:KALB_3084"/>
<evidence type="ECO:0000259" key="1">
    <source>
        <dbReference type="Pfam" id="PF07969"/>
    </source>
</evidence>
<dbReference type="Proteomes" id="UP000019225">
    <property type="component" value="Chromosome"/>
</dbReference>
<dbReference type="Gene3D" id="3.10.310.70">
    <property type="match status" value="1"/>
</dbReference>
<dbReference type="HOGENOM" id="CLU_009942_6_1_11"/>
<name>W5W6B4_9PSEU</name>